<dbReference type="AlphaFoldDB" id="A0A0F9VB49"/>
<sequence>MKLNKSQKVYVIILAVAAVGLLVDRVLLAPGASGPVQVQAGAVHTTPSGRPQPPTTEPPAATASVAKRLARFNDVRQFDITTVREALSPSPAWLAELQPSEPGPKASQPVAVAPVQMSPAERFIQRHRLKSTIRRDNGGWALIDGHIVEVGQEFDGYRLVEVTDDGAVFESDQGRVELRLRSRSHR</sequence>
<gene>
    <name evidence="1" type="ORF">LCGC14_0162480</name>
</gene>
<accession>A0A0F9VB49</accession>
<name>A0A0F9VB49_9ZZZZ</name>
<proteinExistence type="predicted"/>
<reference evidence="1" key="1">
    <citation type="journal article" date="2015" name="Nature">
        <title>Complex archaea that bridge the gap between prokaryotes and eukaryotes.</title>
        <authorList>
            <person name="Spang A."/>
            <person name="Saw J.H."/>
            <person name="Jorgensen S.L."/>
            <person name="Zaremba-Niedzwiedzka K."/>
            <person name="Martijn J."/>
            <person name="Lind A.E."/>
            <person name="van Eijk R."/>
            <person name="Schleper C."/>
            <person name="Guy L."/>
            <person name="Ettema T.J."/>
        </authorList>
    </citation>
    <scope>NUCLEOTIDE SEQUENCE</scope>
</reference>
<dbReference type="EMBL" id="LAZR01000061">
    <property type="protein sequence ID" value="KKN96997.1"/>
    <property type="molecule type" value="Genomic_DNA"/>
</dbReference>
<evidence type="ECO:0000313" key="1">
    <source>
        <dbReference type="EMBL" id="KKN96997.1"/>
    </source>
</evidence>
<protein>
    <submittedName>
        <fullName evidence="1">Uncharacterized protein</fullName>
    </submittedName>
</protein>
<comment type="caution">
    <text evidence="1">The sequence shown here is derived from an EMBL/GenBank/DDBJ whole genome shotgun (WGS) entry which is preliminary data.</text>
</comment>
<organism evidence="1">
    <name type="scientific">marine sediment metagenome</name>
    <dbReference type="NCBI Taxonomy" id="412755"/>
    <lineage>
        <taxon>unclassified sequences</taxon>
        <taxon>metagenomes</taxon>
        <taxon>ecological metagenomes</taxon>
    </lineage>
</organism>